<feature type="active site" evidence="10">
    <location>
        <position position="173"/>
    </location>
</feature>
<dbReference type="InterPro" id="IPR004107">
    <property type="entry name" value="Integrase_SAM-like_N"/>
</dbReference>
<dbReference type="PROSITE" id="PS51900">
    <property type="entry name" value="CB"/>
    <property type="match status" value="1"/>
</dbReference>
<dbReference type="InterPro" id="IPR013762">
    <property type="entry name" value="Integrase-like_cat_sf"/>
</dbReference>
<dbReference type="PANTHER" id="PTHR30349">
    <property type="entry name" value="PHAGE INTEGRASE-RELATED"/>
    <property type="match status" value="1"/>
</dbReference>
<dbReference type="GO" id="GO:0005737">
    <property type="term" value="C:cytoplasm"/>
    <property type="evidence" value="ECO:0007669"/>
    <property type="project" value="UniProtKB-SubCell"/>
</dbReference>
<gene>
    <name evidence="10 15" type="primary">xerC</name>
    <name evidence="15" type="ORF">GFC30_1506</name>
</gene>
<dbReference type="Pfam" id="PF00589">
    <property type="entry name" value="Phage_integrase"/>
    <property type="match status" value="1"/>
</dbReference>
<evidence type="ECO:0000256" key="2">
    <source>
        <dbReference type="ARBA" id="ARBA00006657"/>
    </source>
</evidence>
<dbReference type="InterPro" id="IPR010998">
    <property type="entry name" value="Integrase_recombinase_N"/>
</dbReference>
<dbReference type="AlphaFoldDB" id="A0A160F6N3"/>
<feature type="active site" evidence="10">
    <location>
        <position position="246"/>
    </location>
</feature>
<dbReference type="InterPro" id="IPR023009">
    <property type="entry name" value="Tyrosine_recombinase_XerC/XerD"/>
</dbReference>
<keyword evidence="6 10" id="KW-0229">DNA integration</keyword>
<keyword evidence="9 10" id="KW-0131">Cell cycle</keyword>
<feature type="active site" evidence="10">
    <location>
        <position position="249"/>
    </location>
</feature>
<comment type="function">
    <text evidence="10">Site-specific tyrosine recombinase, which acts by catalyzing the cutting and rejoining of the recombining DNA molecules. The XerC-XerD complex is essential to convert dimers of the bacterial chromosome into monomers to permit their segregation at cell division. It also contributes to the segregational stability of plasmids.</text>
</comment>
<feature type="region of interest" description="Disordered" evidence="12">
    <location>
        <begin position="303"/>
        <end position="350"/>
    </location>
</feature>
<evidence type="ECO:0000256" key="3">
    <source>
        <dbReference type="ARBA" id="ARBA00022490"/>
    </source>
</evidence>
<evidence type="ECO:0000313" key="16">
    <source>
        <dbReference type="Proteomes" id="UP000076865"/>
    </source>
</evidence>
<evidence type="ECO:0000256" key="1">
    <source>
        <dbReference type="ARBA" id="ARBA00004496"/>
    </source>
</evidence>
<dbReference type="PROSITE" id="PS51898">
    <property type="entry name" value="TYR_RECOMBINASE"/>
    <property type="match status" value="1"/>
</dbReference>
<dbReference type="InterPro" id="IPR011931">
    <property type="entry name" value="Recomb_XerC"/>
</dbReference>
<evidence type="ECO:0000259" key="13">
    <source>
        <dbReference type="PROSITE" id="PS51898"/>
    </source>
</evidence>
<comment type="subunit">
    <text evidence="10">Forms a cyclic heterotetrameric complex composed of two molecules of XerC and two molecules of XerD.</text>
</comment>
<reference evidence="15 16" key="1">
    <citation type="journal article" date="2006" name="Syst. Appl. Microbiol.">
        <title>Anoxybacillus amylolyticus sp. nov., a thermophilic amylase producing bacterium isolated from Mount Rittmann (Antarctica).</title>
        <authorList>
            <person name="Poli A."/>
            <person name="Esposito E."/>
            <person name="Lama L."/>
            <person name="Orlando P."/>
            <person name="Nicolaus G."/>
            <person name="de Appolonia F."/>
            <person name="Gambacorta A."/>
            <person name="Nicolaus B."/>
        </authorList>
    </citation>
    <scope>NUCLEOTIDE SEQUENCE [LARGE SCALE GENOMIC DNA]</scope>
    <source>
        <strain evidence="15 16">DSM 15939</strain>
    </source>
</reference>
<dbReference type="InterPro" id="IPR002104">
    <property type="entry name" value="Integrase_catalytic"/>
</dbReference>
<feature type="active site" evidence="10">
    <location>
        <position position="272"/>
    </location>
</feature>
<comment type="similarity">
    <text evidence="2 10">Belongs to the 'phage' integrase family. XerC subfamily.</text>
</comment>
<feature type="active site" evidence="10">
    <location>
        <position position="149"/>
    </location>
</feature>
<evidence type="ECO:0000256" key="11">
    <source>
        <dbReference type="NCBIfam" id="TIGR02224"/>
    </source>
</evidence>
<dbReference type="Gene3D" id="1.10.150.130">
    <property type="match status" value="1"/>
</dbReference>
<keyword evidence="5 10" id="KW-0159">Chromosome partition</keyword>
<evidence type="ECO:0000256" key="9">
    <source>
        <dbReference type="ARBA" id="ARBA00023306"/>
    </source>
</evidence>
<dbReference type="NCBIfam" id="NF040815">
    <property type="entry name" value="recomb_XerA_Arch"/>
    <property type="match status" value="1"/>
</dbReference>
<evidence type="ECO:0000313" key="15">
    <source>
        <dbReference type="EMBL" id="ANB61523.1"/>
    </source>
</evidence>
<dbReference type="InterPro" id="IPR050090">
    <property type="entry name" value="Tyrosine_recombinase_XerCD"/>
</dbReference>
<dbReference type="Pfam" id="PF02899">
    <property type="entry name" value="Phage_int_SAM_1"/>
    <property type="match status" value="1"/>
</dbReference>
<evidence type="ECO:0000256" key="7">
    <source>
        <dbReference type="ARBA" id="ARBA00023125"/>
    </source>
</evidence>
<evidence type="ECO:0000256" key="12">
    <source>
        <dbReference type="SAM" id="MobiDB-lite"/>
    </source>
</evidence>
<dbReference type="OrthoDB" id="9801717at2"/>
<keyword evidence="16" id="KW-1185">Reference proteome</keyword>
<name>A0A160F6N3_9BACL</name>
<proteinExistence type="inferred from homology"/>
<dbReference type="Gene3D" id="1.10.443.10">
    <property type="entry name" value="Intergrase catalytic core"/>
    <property type="match status" value="1"/>
</dbReference>
<keyword evidence="7 10" id="KW-0238">DNA-binding</keyword>
<evidence type="ECO:0000256" key="4">
    <source>
        <dbReference type="ARBA" id="ARBA00022618"/>
    </source>
</evidence>
<dbReference type="HAMAP" id="MF_01808">
    <property type="entry name" value="Recomb_XerC_XerD"/>
    <property type="match status" value="1"/>
</dbReference>
<dbReference type="InterPro" id="IPR044068">
    <property type="entry name" value="CB"/>
</dbReference>
<organism evidence="15 16">
    <name type="scientific">Anoxybacteroides amylolyticum</name>
    <dbReference type="NCBI Taxonomy" id="294699"/>
    <lineage>
        <taxon>Bacteria</taxon>
        <taxon>Bacillati</taxon>
        <taxon>Bacillota</taxon>
        <taxon>Bacilli</taxon>
        <taxon>Bacillales</taxon>
        <taxon>Anoxybacillaceae</taxon>
        <taxon>Anoxybacteroides</taxon>
    </lineage>
</organism>
<dbReference type="EMBL" id="CP015438">
    <property type="protein sequence ID" value="ANB61523.1"/>
    <property type="molecule type" value="Genomic_DNA"/>
</dbReference>
<dbReference type="NCBIfam" id="NF001399">
    <property type="entry name" value="PRK00283.1"/>
    <property type="match status" value="1"/>
</dbReference>
<evidence type="ECO:0000256" key="10">
    <source>
        <dbReference type="HAMAP-Rule" id="MF_01808"/>
    </source>
</evidence>
<feature type="domain" description="Core-binding (CB)" evidence="14">
    <location>
        <begin position="2"/>
        <end position="88"/>
    </location>
</feature>
<dbReference type="GO" id="GO:0006313">
    <property type="term" value="P:DNA transposition"/>
    <property type="evidence" value="ECO:0007669"/>
    <property type="project" value="UniProtKB-UniRule"/>
</dbReference>
<dbReference type="GO" id="GO:0007059">
    <property type="term" value="P:chromosome segregation"/>
    <property type="evidence" value="ECO:0007669"/>
    <property type="project" value="UniProtKB-UniRule"/>
</dbReference>
<feature type="compositionally biased region" description="Basic and acidic residues" evidence="12">
    <location>
        <begin position="325"/>
        <end position="334"/>
    </location>
</feature>
<dbReference type="SUPFAM" id="SSF56349">
    <property type="entry name" value="DNA breaking-rejoining enzymes"/>
    <property type="match status" value="1"/>
</dbReference>
<protein>
    <recommendedName>
        <fullName evidence="10 11">Tyrosine recombinase XerC</fullName>
    </recommendedName>
</protein>
<dbReference type="InterPro" id="IPR011010">
    <property type="entry name" value="DNA_brk_join_enz"/>
</dbReference>
<dbReference type="PANTHER" id="PTHR30349:SF77">
    <property type="entry name" value="TYROSINE RECOMBINASE XERC"/>
    <property type="match status" value="1"/>
</dbReference>
<accession>A0A160F6N3</accession>
<feature type="active site" description="O-(3'-phospho-DNA)-tyrosine intermediate" evidence="10">
    <location>
        <position position="281"/>
    </location>
</feature>
<evidence type="ECO:0000256" key="6">
    <source>
        <dbReference type="ARBA" id="ARBA00022908"/>
    </source>
</evidence>
<evidence type="ECO:0000259" key="14">
    <source>
        <dbReference type="PROSITE" id="PS51900"/>
    </source>
</evidence>
<keyword evidence="8 10" id="KW-0233">DNA recombination</keyword>
<sequence>MESLKISLQLFIEYLQIEKNYSQYTIACYAHDIEQFFAFMHEQAIGGLHEVTYSDVRLYLTKLYNERFTSRSISRKISSLRSFYKFLLREKKVAENPFALATLPKKEQKIPHFLYEQELECLFHVNDVNTALGQRNQALLELLYATGIRVSECCHIQLSHIDFSLSTILIYGKGNKQRYVPFGRFAKEALERYVQNGRNELLQKGNVAHSYLFVNFRGRPLTPRGVRHVVHEIVEKAALTQKVSPHVFRHTFATHLLNEGADMRTVQELLGHTRLSSTQVYTHVTKDRLRDIYLHTHPRAEKSAERSLVLPGKHPTEAQAFDEDVLARRTAKADAEEDVSSQLAKKSEGD</sequence>
<dbReference type="KEGG" id="aamy:GFC30_1506"/>
<comment type="subcellular location">
    <subcellularLocation>
        <location evidence="1 10">Cytoplasm</location>
    </subcellularLocation>
</comment>
<feature type="domain" description="Tyr recombinase" evidence="13">
    <location>
        <begin position="109"/>
        <end position="294"/>
    </location>
</feature>
<dbReference type="NCBIfam" id="TIGR02224">
    <property type="entry name" value="recomb_XerC"/>
    <property type="match status" value="1"/>
</dbReference>
<dbReference type="PATRIC" id="fig|294699.3.peg.1527"/>
<dbReference type="Proteomes" id="UP000076865">
    <property type="component" value="Chromosome"/>
</dbReference>
<dbReference type="CDD" id="cd00798">
    <property type="entry name" value="INT_XerDC_C"/>
    <property type="match status" value="1"/>
</dbReference>
<evidence type="ECO:0000256" key="5">
    <source>
        <dbReference type="ARBA" id="ARBA00022829"/>
    </source>
</evidence>
<dbReference type="GO" id="GO:0009037">
    <property type="term" value="F:tyrosine-based site-specific recombinase activity"/>
    <property type="evidence" value="ECO:0007669"/>
    <property type="project" value="UniProtKB-UniRule"/>
</dbReference>
<keyword evidence="4 10" id="KW-0132">Cell division</keyword>
<evidence type="ECO:0000256" key="8">
    <source>
        <dbReference type="ARBA" id="ARBA00023172"/>
    </source>
</evidence>
<dbReference type="GO" id="GO:0051301">
    <property type="term" value="P:cell division"/>
    <property type="evidence" value="ECO:0007669"/>
    <property type="project" value="UniProtKB-UniRule"/>
</dbReference>
<keyword evidence="3 10" id="KW-0963">Cytoplasm</keyword>
<dbReference type="GO" id="GO:0003677">
    <property type="term" value="F:DNA binding"/>
    <property type="evidence" value="ECO:0007669"/>
    <property type="project" value="UniProtKB-UniRule"/>
</dbReference>